<gene>
    <name evidence="3" type="ORF">N782_05575</name>
</gene>
<protein>
    <submittedName>
        <fullName evidence="3">Fibronectin-binding protein</fullName>
    </submittedName>
</protein>
<dbReference type="EMBL" id="AVBF01000014">
    <property type="protein sequence ID" value="KGP73347.1"/>
    <property type="molecule type" value="Genomic_DNA"/>
</dbReference>
<dbReference type="InterPro" id="IPR032330">
    <property type="entry name" value="EF-G-binding_C"/>
</dbReference>
<organism evidence="3 4">
    <name type="scientific">Pontibacillus yanchengensis Y32</name>
    <dbReference type="NCBI Taxonomy" id="1385514"/>
    <lineage>
        <taxon>Bacteria</taxon>
        <taxon>Bacillati</taxon>
        <taxon>Bacillota</taxon>
        <taxon>Bacilli</taxon>
        <taxon>Bacillales</taxon>
        <taxon>Bacillaceae</taxon>
        <taxon>Pontibacillus</taxon>
    </lineage>
</organism>
<name>A0A0A2TC38_9BACI</name>
<dbReference type="CDD" id="cd16342">
    <property type="entry name" value="FusC_FusB"/>
    <property type="match status" value="1"/>
</dbReference>
<dbReference type="Pfam" id="PF07299">
    <property type="entry name" value="EF-G-binding_N"/>
    <property type="match status" value="1"/>
</dbReference>
<sequence length="213" mass="25172">MEPFIHNHQFNFIQQQIYTLQYSVNSVVDQEVLEIVRLNTEEKILHLFSNITKEQQQLLSSFKDLKREHEFYEYLESLLPYRVMFPYVTEQHLKGLFKKTKKLQTPALADINFKSITFLAWNDSNVQKKYFVFPYNGIVRGIQATITPMQQKNICSLCKQFTKVGMVTAETNNRFESSYRAIGNYMCLDSYECNRNITDREPIEAFFEDVLGN</sequence>
<dbReference type="Gene3D" id="1.20.1280.250">
    <property type="match status" value="1"/>
</dbReference>
<comment type="caution">
    <text evidence="3">The sequence shown here is derived from an EMBL/GenBank/DDBJ whole genome shotgun (WGS) entry which is preliminary data.</text>
</comment>
<dbReference type="STRING" id="1385514.N782_05575"/>
<dbReference type="AlphaFoldDB" id="A0A0A2TC38"/>
<evidence type="ECO:0000313" key="4">
    <source>
        <dbReference type="Proteomes" id="UP000030147"/>
    </source>
</evidence>
<dbReference type="eggNOG" id="ENOG502ZCF2">
    <property type="taxonomic scope" value="Bacteria"/>
</dbReference>
<accession>A0A0A2TC38</accession>
<dbReference type="InterPro" id="IPR010841">
    <property type="entry name" value="EF-G-binding_N"/>
</dbReference>
<dbReference type="RefSeq" id="WP_036817870.1">
    <property type="nucleotide sequence ID" value="NZ_AVBF01000014.1"/>
</dbReference>
<dbReference type="OrthoDB" id="1891078at2"/>
<evidence type="ECO:0000313" key="3">
    <source>
        <dbReference type="EMBL" id="KGP73347.1"/>
    </source>
</evidence>
<reference evidence="3 4" key="1">
    <citation type="journal article" date="2015" name="Stand. Genomic Sci.">
        <title>High quality draft genome sequence of the moderately halophilic bacterium Pontibacillus yanchengensis Y32(T) and comparison among Pontibacillus genomes.</title>
        <authorList>
            <person name="Huang J."/>
            <person name="Qiao Z.X."/>
            <person name="Tang J.W."/>
            <person name="Wang G."/>
        </authorList>
    </citation>
    <scope>NUCLEOTIDE SEQUENCE [LARGE SCALE GENOMIC DNA]</scope>
    <source>
        <strain evidence="3 4">Y32</strain>
    </source>
</reference>
<feature type="domain" description="Elongation factor G-binding protein C-terminal treble-clef zinc-finger" evidence="2">
    <location>
        <begin position="100"/>
        <end position="202"/>
    </location>
</feature>
<dbReference type="Proteomes" id="UP000030147">
    <property type="component" value="Unassembled WGS sequence"/>
</dbReference>
<proteinExistence type="predicted"/>
<feature type="domain" description="Elongation factor G-binding protein N-terminal" evidence="1">
    <location>
        <begin position="4"/>
        <end position="86"/>
    </location>
</feature>
<dbReference type="Pfam" id="PF16571">
    <property type="entry name" value="FBP_C"/>
    <property type="match status" value="1"/>
</dbReference>
<keyword evidence="4" id="KW-1185">Reference proteome</keyword>
<evidence type="ECO:0000259" key="2">
    <source>
        <dbReference type="Pfam" id="PF16571"/>
    </source>
</evidence>
<evidence type="ECO:0000259" key="1">
    <source>
        <dbReference type="Pfam" id="PF07299"/>
    </source>
</evidence>
<dbReference type="InterPro" id="IPR038344">
    <property type="entry name" value="EF-G_N_sf"/>
</dbReference>